<reference evidence="1 3" key="1">
    <citation type="journal article" date="2016" name="Eur. J. Clin. Microbiol. Infect. Dis.">
        <title>Whole genome sequencing as a tool for phylogenetic analysis of clinical strains of Mitis group streptococci.</title>
        <authorList>
            <person name="Rasmussen L.H."/>
            <person name="Dargis R."/>
            <person name="Hojholt K."/>
            <person name="Christensen J.J."/>
            <person name="Skovgaard O."/>
            <person name="Justesen U.S."/>
            <person name="Rosenvinge F.S."/>
            <person name="Moser C."/>
            <person name="Lukjancenko O."/>
            <person name="Rasmussen S."/>
            <person name="Nielsen X.C."/>
        </authorList>
    </citation>
    <scope>NUCLEOTIDE SEQUENCE [LARGE SCALE GENOMIC DNA]</scope>
    <source>
        <strain evidence="1 3">RH_50275_09</strain>
    </source>
</reference>
<comment type="caution">
    <text evidence="1">The sequence shown here is derived from an EMBL/GenBank/DDBJ whole genome shotgun (WGS) entry which is preliminary data.</text>
</comment>
<proteinExistence type="predicted"/>
<dbReference type="RefSeq" id="WP_000846753.1">
    <property type="nucleotide sequence ID" value="NZ_CAMHXQ010000002.1"/>
</dbReference>
<evidence type="ECO:0000313" key="1">
    <source>
        <dbReference type="EMBL" id="ORO94580.1"/>
    </source>
</evidence>
<name>A0A1X1K5C9_STRMT</name>
<reference evidence="2 4" key="3">
    <citation type="submission" date="2017-12" db="EMBL/GenBank/DDBJ databases">
        <title>Phylogenetic diversity of female urinary microbiome.</title>
        <authorList>
            <person name="Thomas-White K."/>
            <person name="Wolfe A.J."/>
        </authorList>
    </citation>
    <scope>NUCLEOTIDE SEQUENCE [LARGE SCALE GENOMIC DNA]</scope>
    <source>
        <strain evidence="2 4">UMB0079</strain>
    </source>
</reference>
<dbReference type="EMBL" id="NCVF01000021">
    <property type="protein sequence ID" value="ORO94580.1"/>
    <property type="molecule type" value="Genomic_DNA"/>
</dbReference>
<organism evidence="1 3">
    <name type="scientific">Streptococcus mitis</name>
    <dbReference type="NCBI Taxonomy" id="28037"/>
    <lineage>
        <taxon>Bacteria</taxon>
        <taxon>Bacillati</taxon>
        <taxon>Bacillota</taxon>
        <taxon>Bacilli</taxon>
        <taxon>Lactobacillales</taxon>
        <taxon>Streptococcaceae</taxon>
        <taxon>Streptococcus</taxon>
        <taxon>Streptococcus mitis group</taxon>
    </lineage>
</organism>
<dbReference type="Proteomes" id="UP000234902">
    <property type="component" value="Unassembled WGS sequence"/>
</dbReference>
<evidence type="ECO:0000313" key="4">
    <source>
        <dbReference type="Proteomes" id="UP000234902"/>
    </source>
</evidence>
<dbReference type="EMBL" id="PKID01000005">
    <property type="protein sequence ID" value="PKZ98629.1"/>
    <property type="molecule type" value="Genomic_DNA"/>
</dbReference>
<accession>A0A1X1K5C9</accession>
<gene>
    <name evidence="1" type="ORF">B7700_04140</name>
    <name evidence="2" type="ORF">CYK19_05470</name>
</gene>
<dbReference type="AlphaFoldDB" id="A0A1X1K5C9"/>
<protein>
    <submittedName>
        <fullName evidence="1">Uncharacterized protein</fullName>
    </submittedName>
</protein>
<evidence type="ECO:0000313" key="2">
    <source>
        <dbReference type="EMBL" id="PKZ98629.1"/>
    </source>
</evidence>
<dbReference type="Proteomes" id="UP000193929">
    <property type="component" value="Unassembled WGS sequence"/>
</dbReference>
<sequence>MKTFKELVDIEGMVFPNSHGVKRVQRFNPDESPCFLLDDESRELLMRKLPFDKINEPTLKKFAENIIVLNRQKHRVSDKSRMVLMNEANYSYSGESFYTTIVEYY</sequence>
<reference evidence="1" key="2">
    <citation type="submission" date="2017-04" db="EMBL/GenBank/DDBJ databases">
        <authorList>
            <person name="Afonso C.L."/>
            <person name="Miller P.J."/>
            <person name="Scott M.A."/>
            <person name="Spackman E."/>
            <person name="Goraichik I."/>
            <person name="Dimitrov K.M."/>
            <person name="Suarez D.L."/>
            <person name="Swayne D.E."/>
        </authorList>
    </citation>
    <scope>NUCLEOTIDE SEQUENCE</scope>
    <source>
        <strain evidence="1">RH_50275_09</strain>
    </source>
</reference>
<evidence type="ECO:0000313" key="3">
    <source>
        <dbReference type="Proteomes" id="UP000193929"/>
    </source>
</evidence>